<dbReference type="GO" id="GO:0070006">
    <property type="term" value="F:metalloaminopeptidase activity"/>
    <property type="evidence" value="ECO:0000318"/>
    <property type="project" value="GO_Central"/>
</dbReference>
<dbReference type="InterPro" id="IPR050344">
    <property type="entry name" value="Peptidase_M1_aminopeptidases"/>
</dbReference>
<keyword evidence="2" id="KW-1185">Reference proteome</keyword>
<accession>A0A8R1USI4</accession>
<dbReference type="Gene3D" id="1.10.390.10">
    <property type="entry name" value="Neutral Protease Domain 2"/>
    <property type="match status" value="1"/>
</dbReference>
<dbReference type="InterPro" id="IPR027268">
    <property type="entry name" value="Peptidase_M4/M1_CTD_sf"/>
</dbReference>
<dbReference type="EnsemblMetazoa" id="PPA39557.1">
    <property type="protein sequence ID" value="PPA39557.1"/>
    <property type="gene ID" value="WBGene00277926"/>
</dbReference>
<dbReference type="Pfam" id="PF17900">
    <property type="entry name" value="Peptidase_M1_N"/>
    <property type="match status" value="1"/>
</dbReference>
<dbReference type="Proteomes" id="UP000005239">
    <property type="component" value="Unassembled WGS sequence"/>
</dbReference>
<dbReference type="InterPro" id="IPR045357">
    <property type="entry name" value="Aminopeptidase_N-like_N"/>
</dbReference>
<dbReference type="Gene3D" id="2.60.40.1730">
    <property type="entry name" value="tricorn interacting facor f3 domain"/>
    <property type="match status" value="1"/>
</dbReference>
<evidence type="ECO:0000313" key="1">
    <source>
        <dbReference type="EnsemblMetazoa" id="PPA39557.1"/>
    </source>
</evidence>
<gene>
    <name evidence="1" type="primary">WBGene00277926</name>
</gene>
<dbReference type="GO" id="GO:0006508">
    <property type="term" value="P:proteolysis"/>
    <property type="evidence" value="ECO:0000318"/>
    <property type="project" value="GO_Central"/>
</dbReference>
<dbReference type="InterPro" id="IPR042097">
    <property type="entry name" value="Aminopeptidase_N-like_N_sf"/>
</dbReference>
<dbReference type="PANTHER" id="PTHR11533:SF299">
    <property type="entry name" value="AMINOPEPTIDASE"/>
    <property type="match status" value="1"/>
</dbReference>
<dbReference type="GO" id="GO:0043171">
    <property type="term" value="P:peptide catabolic process"/>
    <property type="evidence" value="ECO:0000318"/>
    <property type="project" value="GO_Central"/>
</dbReference>
<sequence length="853" mass="98499">MITLSFIFLLVLIINLSVSSSPDDSLPVYMRGMQWHKVQEHLKTDLSLSGAVIPISYAIELSVNVRGHARAVKSDFNGTVIIELDLNRAVDNIELHLMGLTIEKAELIDNVIMNEPVEISNISANTERESITIHANRTIELHEKFMLKISYRGLAIMDEYGLYENWDPKHNISADSNGPYILASNNFPTGARYWFPCFDEPDKKATFELRVSHPAGLNVYSNTEVKRTESVNEGRTLTIFEKTRPLPTYHVALSVNHLYKQVLEVKGFGSVRLVISNNSNGYAVSRALASLRWFDKERYAFDVPGFIKRNLESLQQTIFEIPKEKLDIIILEGSNAYTVQPGLITIGRLNLILFGNGRELTHDFRNMTQLLIGNRITVRKHEQIWINDMFSYFLTNESAHVPFDSVINFAPDQILRSSLHEKPLRYKLIFSTSTSQYLTSKNPVPSLKAAQIQKLLERYCPSSKNALKIYINAHVGEFASIDDLISTMANACANPEIAREFLEDYIDQPGKPLLIVKRNNNTVVITQTRYHSTYFNSQLRDNKTRYTLPILYTIDVSSISIEVPHNAIFLIEHEFDHLYFAYYQDIINPHKNITQEEKKGIFTAVRKSMLAALSIGFITYGRFQNQWMLYDLHQIAYDHALLFFKVQSLVIAPRNYTYGEDTPRDGCNISNVPTWNELANDNEWYWDFNGALMFSEKLHCTSQWHNTSTFMRFLEENFIGSNTTLRPSLMAHLPEKHFYYGQWKGLHRFFFRNAGKYSNHSRFTMLAETILKQDKAGAIQEIYPDMNNRDDYINELRDFVIHNPQKAASMSTEIEMRMEREYIKREMPLLNNVTKDQMWYDFQALGKDPSNTN</sequence>
<protein>
    <submittedName>
        <fullName evidence="1">Peptidase</fullName>
    </submittedName>
</protein>
<reference evidence="1" key="2">
    <citation type="submission" date="2022-06" db="UniProtKB">
        <authorList>
            <consortium name="EnsemblMetazoa"/>
        </authorList>
    </citation>
    <scope>IDENTIFICATION</scope>
    <source>
        <strain evidence="1">PS312</strain>
    </source>
</reference>
<reference evidence="2" key="1">
    <citation type="journal article" date="2008" name="Nat. Genet.">
        <title>The Pristionchus pacificus genome provides a unique perspective on nematode lifestyle and parasitism.</title>
        <authorList>
            <person name="Dieterich C."/>
            <person name="Clifton S.W."/>
            <person name="Schuster L.N."/>
            <person name="Chinwalla A."/>
            <person name="Delehaunty K."/>
            <person name="Dinkelacker I."/>
            <person name="Fulton L."/>
            <person name="Fulton R."/>
            <person name="Godfrey J."/>
            <person name="Minx P."/>
            <person name="Mitreva M."/>
            <person name="Roeseler W."/>
            <person name="Tian H."/>
            <person name="Witte H."/>
            <person name="Yang S.P."/>
            <person name="Wilson R.K."/>
            <person name="Sommer R.J."/>
        </authorList>
    </citation>
    <scope>NUCLEOTIDE SEQUENCE [LARGE SCALE GENOMIC DNA]</scope>
    <source>
        <strain evidence="2">PS312</strain>
    </source>
</reference>
<dbReference type="PANTHER" id="PTHR11533">
    <property type="entry name" value="PROTEASE M1 ZINC METALLOPROTEASE"/>
    <property type="match status" value="1"/>
</dbReference>
<name>A0A2A6CEE7_PRIPA</name>
<organism evidence="1 2">
    <name type="scientific">Pristionchus pacificus</name>
    <name type="common">Parasitic nematode worm</name>
    <dbReference type="NCBI Taxonomy" id="54126"/>
    <lineage>
        <taxon>Eukaryota</taxon>
        <taxon>Metazoa</taxon>
        <taxon>Ecdysozoa</taxon>
        <taxon>Nematoda</taxon>
        <taxon>Chromadorea</taxon>
        <taxon>Rhabditida</taxon>
        <taxon>Rhabditina</taxon>
        <taxon>Diplogasteromorpha</taxon>
        <taxon>Diplogasteroidea</taxon>
        <taxon>Neodiplogasteridae</taxon>
        <taxon>Pristionchus</taxon>
    </lineage>
</organism>
<dbReference type="PRINTS" id="PR00756">
    <property type="entry name" value="ALADIPTASE"/>
</dbReference>
<dbReference type="InterPro" id="IPR001930">
    <property type="entry name" value="Peptidase_M1"/>
</dbReference>
<dbReference type="SUPFAM" id="SSF63737">
    <property type="entry name" value="Leukotriene A4 hydrolase N-terminal domain"/>
    <property type="match status" value="1"/>
</dbReference>
<evidence type="ECO:0000313" key="2">
    <source>
        <dbReference type="Proteomes" id="UP000005239"/>
    </source>
</evidence>
<dbReference type="AlphaFoldDB" id="A0A2A6CEE7"/>
<proteinExistence type="predicted"/>
<accession>A0A2A6CEE7</accession>
<dbReference type="OrthoDB" id="10031169at2759"/>
<dbReference type="SUPFAM" id="SSF55486">
    <property type="entry name" value="Metalloproteases ('zincins'), catalytic domain"/>
    <property type="match status" value="1"/>
</dbReference>